<organism evidence="10 11">
    <name type="scientific">Mycobacterium fragae</name>
    <dbReference type="NCBI Taxonomy" id="1260918"/>
    <lineage>
        <taxon>Bacteria</taxon>
        <taxon>Bacillati</taxon>
        <taxon>Actinomycetota</taxon>
        <taxon>Actinomycetes</taxon>
        <taxon>Mycobacteriales</taxon>
        <taxon>Mycobacteriaceae</taxon>
        <taxon>Mycobacterium</taxon>
    </lineage>
</organism>
<evidence type="ECO:0000256" key="3">
    <source>
        <dbReference type="ARBA" id="ARBA00022679"/>
    </source>
</evidence>
<feature type="transmembrane region" description="Helical" evidence="9">
    <location>
        <begin position="81"/>
        <end position="104"/>
    </location>
</feature>
<dbReference type="AlphaFoldDB" id="A0A1X1UKV9"/>
<sequence>MLVLAALSYWTWRVFEHRSYRIDVHVYRMGAQAWLDGHQLYGDVFFKTWLEDHPLPFTYPPIAAVLFTPFTWLSLHDASLTMTIISAVLLVVSAAMVLTSLGICSATRPGGVPTAWRRYCVAGAIVVAAIALNMEPIWSNFDYGQINVVVMTMVLADCLPRRTRWPRGLLLGVAMSVKLTPAVALIYLMLRRERRAVLTALATFAVSVLLAAVLAPRDSWQYWTSSLFHTNRIGDTALNTNQNFAGVLARMGLTGGLHFVVWATAGTAALALTVWAVRRLLHADEPVLALMCVALLALLVSPVSWSHHWVWSLPTIVTLAVVGYRRRSVPVLGLAGAGLALMRWSPIRLLGEHSNLREQLIGVGYVWWALAVIAIAGLTVTAPKSATESAPAPVAEAEAADEPFRTASSAT</sequence>
<evidence type="ECO:0000256" key="1">
    <source>
        <dbReference type="ARBA" id="ARBA00004651"/>
    </source>
</evidence>
<evidence type="ECO:0000313" key="11">
    <source>
        <dbReference type="Proteomes" id="UP000194000"/>
    </source>
</evidence>
<keyword evidence="2" id="KW-1003">Cell membrane</keyword>
<protein>
    <submittedName>
        <fullName evidence="10">Alpha-(1-2)-phosphatidylinositol mannosyltransferase</fullName>
    </submittedName>
</protein>
<dbReference type="Proteomes" id="UP000194000">
    <property type="component" value="Unassembled WGS sequence"/>
</dbReference>
<feature type="transmembrane region" description="Helical" evidence="9">
    <location>
        <begin position="327"/>
        <end position="344"/>
    </location>
</feature>
<feature type="transmembrane region" description="Helical" evidence="9">
    <location>
        <begin position="197"/>
        <end position="215"/>
    </location>
</feature>
<comment type="subcellular location">
    <subcellularLocation>
        <location evidence="1">Cell membrane</location>
        <topology evidence="1">Multi-pass membrane protein</topology>
    </subcellularLocation>
</comment>
<feature type="transmembrane region" description="Helical" evidence="9">
    <location>
        <begin position="169"/>
        <end position="190"/>
    </location>
</feature>
<dbReference type="GO" id="GO:0005886">
    <property type="term" value="C:plasma membrane"/>
    <property type="evidence" value="ECO:0007669"/>
    <property type="project" value="UniProtKB-SubCell"/>
</dbReference>
<gene>
    <name evidence="10" type="ORF">AWC06_02155</name>
</gene>
<evidence type="ECO:0000256" key="4">
    <source>
        <dbReference type="ARBA" id="ARBA00022692"/>
    </source>
</evidence>
<comment type="similarity">
    <text evidence="7">Belongs to the glycosyltransferase 87 family.</text>
</comment>
<keyword evidence="6 9" id="KW-0472">Membrane</keyword>
<keyword evidence="10" id="KW-0328">Glycosyltransferase</keyword>
<dbReference type="Pfam" id="PF09594">
    <property type="entry name" value="GT87"/>
    <property type="match status" value="1"/>
</dbReference>
<keyword evidence="11" id="KW-1185">Reference proteome</keyword>
<dbReference type="GO" id="GO:0016758">
    <property type="term" value="F:hexosyltransferase activity"/>
    <property type="evidence" value="ECO:0007669"/>
    <property type="project" value="InterPro"/>
</dbReference>
<keyword evidence="5 9" id="KW-1133">Transmembrane helix</keyword>
<evidence type="ECO:0000256" key="6">
    <source>
        <dbReference type="ARBA" id="ARBA00023136"/>
    </source>
</evidence>
<dbReference type="STRING" id="1260918.AWC06_02155"/>
<evidence type="ECO:0000256" key="5">
    <source>
        <dbReference type="ARBA" id="ARBA00022989"/>
    </source>
</evidence>
<evidence type="ECO:0000256" key="7">
    <source>
        <dbReference type="ARBA" id="ARBA00024033"/>
    </source>
</evidence>
<evidence type="ECO:0000256" key="9">
    <source>
        <dbReference type="SAM" id="Phobius"/>
    </source>
</evidence>
<feature type="transmembrane region" description="Helical" evidence="9">
    <location>
        <begin position="365"/>
        <end position="383"/>
    </location>
</feature>
<feature type="region of interest" description="Disordered" evidence="8">
    <location>
        <begin position="390"/>
        <end position="411"/>
    </location>
</feature>
<evidence type="ECO:0000256" key="8">
    <source>
        <dbReference type="SAM" id="MobiDB-lite"/>
    </source>
</evidence>
<dbReference type="InterPro" id="IPR018584">
    <property type="entry name" value="GT87"/>
</dbReference>
<evidence type="ECO:0000313" key="10">
    <source>
        <dbReference type="EMBL" id="ORV57279.1"/>
    </source>
</evidence>
<comment type="caution">
    <text evidence="10">The sequence shown here is derived from an EMBL/GenBank/DDBJ whole genome shotgun (WGS) entry which is preliminary data.</text>
</comment>
<keyword evidence="4 9" id="KW-0812">Transmembrane</keyword>
<feature type="transmembrane region" description="Helical" evidence="9">
    <location>
        <begin position="116"/>
        <end position="134"/>
    </location>
</feature>
<keyword evidence="3 10" id="KW-0808">Transferase</keyword>
<name>A0A1X1UKV9_9MYCO</name>
<proteinExistence type="inferred from homology"/>
<evidence type="ECO:0000256" key="2">
    <source>
        <dbReference type="ARBA" id="ARBA00022475"/>
    </source>
</evidence>
<dbReference type="EMBL" id="LQOW01000031">
    <property type="protein sequence ID" value="ORV57279.1"/>
    <property type="molecule type" value="Genomic_DNA"/>
</dbReference>
<feature type="transmembrane region" description="Helical" evidence="9">
    <location>
        <begin position="287"/>
        <end position="307"/>
    </location>
</feature>
<accession>A0A1X1UKV9</accession>
<reference evidence="10 11" key="1">
    <citation type="submission" date="2016-01" db="EMBL/GenBank/DDBJ databases">
        <title>The new phylogeny of the genus Mycobacterium.</title>
        <authorList>
            <person name="Tarcisio F."/>
            <person name="Conor M."/>
            <person name="Antonella G."/>
            <person name="Elisabetta G."/>
            <person name="Giulia F.S."/>
            <person name="Sara T."/>
            <person name="Anna F."/>
            <person name="Clotilde B."/>
            <person name="Roberto B."/>
            <person name="Veronica D.S."/>
            <person name="Fabio R."/>
            <person name="Monica P."/>
            <person name="Olivier J."/>
            <person name="Enrico T."/>
            <person name="Nicola S."/>
        </authorList>
    </citation>
    <scope>NUCLEOTIDE SEQUENCE [LARGE SCALE GENOMIC DNA]</scope>
    <source>
        <strain evidence="10 11">DSM 45731</strain>
    </source>
</reference>
<feature type="transmembrane region" description="Helical" evidence="9">
    <location>
        <begin position="256"/>
        <end position="275"/>
    </location>
</feature>